<dbReference type="AlphaFoldDB" id="A0A1I6J6Y3"/>
<gene>
    <name evidence="2" type="ORF">SAMN04487947_4137</name>
</gene>
<accession>A0A1I6J6Y3</accession>
<evidence type="ECO:0000313" key="2">
    <source>
        <dbReference type="EMBL" id="SFR74742.1"/>
    </source>
</evidence>
<evidence type="ECO:0000256" key="1">
    <source>
        <dbReference type="SAM" id="MobiDB-lite"/>
    </source>
</evidence>
<dbReference type="STRING" id="553469.SAMN04487947_4137"/>
<dbReference type="EMBL" id="FOYT01000006">
    <property type="protein sequence ID" value="SFR74742.1"/>
    <property type="molecule type" value="Genomic_DNA"/>
</dbReference>
<dbReference type="InterPro" id="IPR024486">
    <property type="entry name" value="DUF2617"/>
</dbReference>
<protein>
    <submittedName>
        <fullName evidence="2">Uncharacterized protein</fullName>
    </submittedName>
</protein>
<organism evidence="2 3">
    <name type="scientific">Halogeometricum rufum</name>
    <dbReference type="NCBI Taxonomy" id="553469"/>
    <lineage>
        <taxon>Archaea</taxon>
        <taxon>Methanobacteriati</taxon>
        <taxon>Methanobacteriota</taxon>
        <taxon>Stenosarchaea group</taxon>
        <taxon>Halobacteria</taxon>
        <taxon>Halobacteriales</taxon>
        <taxon>Haloferacaceae</taxon>
        <taxon>Halogeometricum</taxon>
    </lineage>
</organism>
<dbReference type="Pfam" id="PF10936">
    <property type="entry name" value="DUF2617"/>
    <property type="match status" value="1"/>
</dbReference>
<evidence type="ECO:0000313" key="3">
    <source>
        <dbReference type="Proteomes" id="UP000198531"/>
    </source>
</evidence>
<dbReference type="RefSeq" id="WP_245778560.1">
    <property type="nucleotide sequence ID" value="NZ_FOYT01000006.1"/>
</dbReference>
<feature type="region of interest" description="Disordered" evidence="1">
    <location>
        <begin position="147"/>
        <end position="179"/>
    </location>
</feature>
<feature type="compositionally biased region" description="Polar residues" evidence="1">
    <location>
        <begin position="152"/>
        <end position="167"/>
    </location>
</feature>
<proteinExistence type="predicted"/>
<dbReference type="Proteomes" id="UP000198531">
    <property type="component" value="Unassembled WGS sequence"/>
</dbReference>
<name>A0A1I6J6Y3_9EURY</name>
<feature type="compositionally biased region" description="Basic and acidic residues" evidence="1">
    <location>
        <begin position="169"/>
        <end position="179"/>
    </location>
</feature>
<sequence length="179" mass="18929">MTHSPTDTTDTTDLHFAYASDPPDVERFDVKTLTPGELLGRPCAFAVIGQSHLVSAPALDYHEVCSCDPLPAAASQTTALDPGASGRVAFESDAVRAETTVRVEPLSAFPGAAGADAAFRFGPDAWTTVAVADDGTGYETYHTYPERDASVRTETTLTLTGADSTAPNPERERPAEGRR</sequence>
<reference evidence="3" key="1">
    <citation type="submission" date="2016-10" db="EMBL/GenBank/DDBJ databases">
        <authorList>
            <person name="Varghese N."/>
            <person name="Submissions S."/>
        </authorList>
    </citation>
    <scope>NUCLEOTIDE SEQUENCE [LARGE SCALE GENOMIC DNA]</scope>
    <source>
        <strain evidence="3">CGMCC 1.7736</strain>
    </source>
</reference>
<keyword evidence="3" id="KW-1185">Reference proteome</keyword>